<evidence type="ECO:0000313" key="1">
    <source>
        <dbReference type="EMBL" id="CCE64165.1"/>
    </source>
</evidence>
<dbReference type="HOGENOM" id="CLU_1670573_0_0_1"/>
<dbReference type="GeneID" id="11535946"/>
<sequence length="158" mass="18023">MAQSRRCRAVTAPHLQLATAVFEKISCCLCVVCVLPRKSPYRTPNHHATKTTKQQWLLCLFVKQFPPARFVLTVSGLCFYLWSLFSTKKVSQNSFYRCCLLGPPRPEPALFFGRFRRRKQQTSTSCAPFWTVGSLKTGKTILIKKPTTKKQTKSCLCL</sequence>
<gene>
    <name evidence="1" type="primary">TPHA0G03250</name>
    <name evidence="1" type="ordered locus">TPHA_0G03250</name>
</gene>
<dbReference type="EMBL" id="HE612862">
    <property type="protein sequence ID" value="CCE64165.1"/>
    <property type="molecule type" value="Genomic_DNA"/>
</dbReference>
<name>G8BW87_TETPH</name>
<dbReference type="AlphaFoldDB" id="G8BW87"/>
<organism evidence="1 2">
    <name type="scientific">Tetrapisispora phaffii (strain ATCC 24235 / CBS 4417 / NBRC 1672 / NRRL Y-8282 / UCD 70-5)</name>
    <name type="common">Yeast</name>
    <name type="synonym">Fabospora phaffii</name>
    <dbReference type="NCBI Taxonomy" id="1071381"/>
    <lineage>
        <taxon>Eukaryota</taxon>
        <taxon>Fungi</taxon>
        <taxon>Dikarya</taxon>
        <taxon>Ascomycota</taxon>
        <taxon>Saccharomycotina</taxon>
        <taxon>Saccharomycetes</taxon>
        <taxon>Saccharomycetales</taxon>
        <taxon>Saccharomycetaceae</taxon>
        <taxon>Tetrapisispora</taxon>
    </lineage>
</organism>
<dbReference type="KEGG" id="tpf:TPHA_0G03250"/>
<evidence type="ECO:0000313" key="2">
    <source>
        <dbReference type="Proteomes" id="UP000005666"/>
    </source>
</evidence>
<proteinExistence type="predicted"/>
<protein>
    <submittedName>
        <fullName evidence="1">Uncharacterized protein</fullName>
    </submittedName>
</protein>
<accession>G8BW87</accession>
<reference evidence="1 2" key="1">
    <citation type="journal article" date="2011" name="Proc. Natl. Acad. Sci. U.S.A.">
        <title>Evolutionary erosion of yeast sex chromosomes by mating-type switching accidents.</title>
        <authorList>
            <person name="Gordon J.L."/>
            <person name="Armisen D."/>
            <person name="Proux-Wera E."/>
            <person name="Oheigeartaigh S.S."/>
            <person name="Byrne K.P."/>
            <person name="Wolfe K.H."/>
        </authorList>
    </citation>
    <scope>NUCLEOTIDE SEQUENCE [LARGE SCALE GENOMIC DNA]</scope>
    <source>
        <strain evidence="2">ATCC 24235 / CBS 4417 / NBRC 1672 / NRRL Y-8282 / UCD 70-5</strain>
    </source>
</reference>
<keyword evidence="2" id="KW-1185">Reference proteome</keyword>
<dbReference type="RefSeq" id="XP_003686599.1">
    <property type="nucleotide sequence ID" value="XM_003686551.1"/>
</dbReference>
<dbReference type="Proteomes" id="UP000005666">
    <property type="component" value="Chromosome 7"/>
</dbReference>